<comment type="catalytic activity">
    <reaction evidence="1">
        <text>O-phospho-L-threonyl-[protein] + H2O = L-threonyl-[protein] + phosphate</text>
        <dbReference type="Rhea" id="RHEA:47004"/>
        <dbReference type="Rhea" id="RHEA-COMP:11060"/>
        <dbReference type="Rhea" id="RHEA-COMP:11605"/>
        <dbReference type="ChEBI" id="CHEBI:15377"/>
        <dbReference type="ChEBI" id="CHEBI:30013"/>
        <dbReference type="ChEBI" id="CHEBI:43474"/>
        <dbReference type="ChEBI" id="CHEBI:61977"/>
        <dbReference type="EC" id="3.1.3.16"/>
    </reaction>
</comment>
<dbReference type="InterPro" id="IPR029052">
    <property type="entry name" value="Metallo-depent_PP-like"/>
</dbReference>
<dbReference type="SUPFAM" id="SSF56300">
    <property type="entry name" value="Metallo-dependent phosphatases"/>
    <property type="match status" value="1"/>
</dbReference>
<dbReference type="InterPro" id="IPR004843">
    <property type="entry name" value="Calcineurin-like_PHP"/>
</dbReference>
<dbReference type="EC" id="3.1.3.16" evidence="1"/>
<feature type="region of interest" description="Disordered" evidence="2">
    <location>
        <begin position="1"/>
        <end position="57"/>
    </location>
</feature>
<dbReference type="InParanoid" id="E4XPD3"/>
<dbReference type="Pfam" id="PF00149">
    <property type="entry name" value="Metallophos"/>
    <property type="match status" value="1"/>
</dbReference>
<dbReference type="InterPro" id="IPR043360">
    <property type="entry name" value="PP2B"/>
</dbReference>
<evidence type="ECO:0000256" key="2">
    <source>
        <dbReference type="SAM" id="MobiDB-lite"/>
    </source>
</evidence>
<dbReference type="AlphaFoldDB" id="E4XPD3"/>
<dbReference type="OrthoDB" id="5593063at2759"/>
<feature type="compositionally biased region" description="Low complexity" evidence="2">
    <location>
        <begin position="19"/>
        <end position="31"/>
    </location>
</feature>
<sequence length="499" mass="55787">MSSEPRPNLPVAHNPFDYSHSQSVSSSSQIQPVLPQAGKIEPLLESPQSNLSFPTSSEATGLSLNLAASGMPQHSQTSSSLVPSAGMSSFWPPYGSSAANYDSKSFPYSSLGPTGGDYSSLSSEISPHLSNYYNYAAHSAGSYPGMPFNTPFGNAYGQAHAGAQDLYNGLSPWNDPKKVGDQKPNVTSKTHFKLFEIGGPVGDPSTGSNTRYLFLGDYVDRGYYSIECVLYLWALKICQPNSIFLLRGNHECRHLTEYFTFKQECKVKYNEDVYESCMSAFDCLPLAALMNGQFLCVHGGLSPEITKLDDIKNLDRFKEPPAFGPMCDLLWSDPLEEFGKETSSSERFVHNSVRGCSYFYSFAAVCEFLHQNNLLSMIRAHEAQDQGYKMYRRNSATGFPSLILKRTRPREIQRLISAFLVRGQCHEYSTVQLLTASILSRASKFYGRFYLVTIFFQRRKHSRRVDSITNRRKKWSRIDTGSSVRKLNKLSCSSEAKEM</sequence>
<keyword evidence="5" id="KW-1185">Reference proteome</keyword>
<dbReference type="PANTHER" id="PTHR45673">
    <property type="entry name" value="SERINE/THREONINE-PROTEIN PHOSPHATASE 2B CATALYTIC SUBUNIT 1-RELATED"/>
    <property type="match status" value="1"/>
</dbReference>
<evidence type="ECO:0000256" key="1">
    <source>
        <dbReference type="RuleBase" id="RU004273"/>
    </source>
</evidence>
<gene>
    <name evidence="4" type="ORF">GSOID_T00016898001</name>
</gene>
<protein>
    <recommendedName>
        <fullName evidence="1">Serine/threonine-protein phosphatase</fullName>
        <ecNumber evidence="1">3.1.3.16</ecNumber>
    </recommendedName>
</protein>
<proteinExistence type="inferred from homology"/>
<dbReference type="GO" id="GO:0033192">
    <property type="term" value="F:calmodulin-dependent protein phosphatase activity"/>
    <property type="evidence" value="ECO:0007669"/>
    <property type="project" value="InterPro"/>
</dbReference>
<dbReference type="SMART" id="SM00156">
    <property type="entry name" value="PP2Ac"/>
    <property type="match status" value="1"/>
</dbReference>
<accession>E4XPD3</accession>
<dbReference type="PRINTS" id="PR00114">
    <property type="entry name" value="STPHPHTASE"/>
</dbReference>
<comment type="similarity">
    <text evidence="1">Belongs to the PPP phosphatase family.</text>
</comment>
<evidence type="ECO:0000259" key="3">
    <source>
        <dbReference type="PROSITE" id="PS00125"/>
    </source>
</evidence>
<evidence type="ECO:0000313" key="4">
    <source>
        <dbReference type="EMBL" id="CBY11721.1"/>
    </source>
</evidence>
<organism evidence="4">
    <name type="scientific">Oikopleura dioica</name>
    <name type="common">Tunicate</name>
    <dbReference type="NCBI Taxonomy" id="34765"/>
    <lineage>
        <taxon>Eukaryota</taxon>
        <taxon>Metazoa</taxon>
        <taxon>Chordata</taxon>
        <taxon>Tunicata</taxon>
        <taxon>Appendicularia</taxon>
        <taxon>Copelata</taxon>
        <taxon>Oikopleuridae</taxon>
        <taxon>Oikopleura</taxon>
    </lineage>
</organism>
<dbReference type="Proteomes" id="UP000001307">
    <property type="component" value="Unassembled WGS sequence"/>
</dbReference>
<reference evidence="4" key="1">
    <citation type="journal article" date="2010" name="Science">
        <title>Plasticity of animal genome architecture unmasked by rapid evolution of a pelagic tunicate.</title>
        <authorList>
            <person name="Denoeud F."/>
            <person name="Henriet S."/>
            <person name="Mungpakdee S."/>
            <person name="Aury J.M."/>
            <person name="Da Silva C."/>
            <person name="Brinkmann H."/>
            <person name="Mikhaleva J."/>
            <person name="Olsen L.C."/>
            <person name="Jubin C."/>
            <person name="Canestro C."/>
            <person name="Bouquet J.M."/>
            <person name="Danks G."/>
            <person name="Poulain J."/>
            <person name="Campsteijn C."/>
            <person name="Adamski M."/>
            <person name="Cross I."/>
            <person name="Yadetie F."/>
            <person name="Muffato M."/>
            <person name="Louis A."/>
            <person name="Butcher S."/>
            <person name="Tsagkogeorga G."/>
            <person name="Konrad A."/>
            <person name="Singh S."/>
            <person name="Jensen M.F."/>
            <person name="Cong E.H."/>
            <person name="Eikeseth-Otteraa H."/>
            <person name="Noel B."/>
            <person name="Anthouard V."/>
            <person name="Porcel B.M."/>
            <person name="Kachouri-Lafond R."/>
            <person name="Nishino A."/>
            <person name="Ugolini M."/>
            <person name="Chourrout P."/>
            <person name="Nishida H."/>
            <person name="Aasland R."/>
            <person name="Huzurbazar S."/>
            <person name="Westhof E."/>
            <person name="Delsuc F."/>
            <person name="Lehrach H."/>
            <person name="Reinhardt R."/>
            <person name="Weissenbach J."/>
            <person name="Roy S.W."/>
            <person name="Artiguenave F."/>
            <person name="Postlethwait J.H."/>
            <person name="Manak J.R."/>
            <person name="Thompson E.M."/>
            <person name="Jaillon O."/>
            <person name="Du Pasquier L."/>
            <person name="Boudinot P."/>
            <person name="Liberles D.A."/>
            <person name="Volff J.N."/>
            <person name="Philippe H."/>
            <person name="Lenhard B."/>
            <person name="Roest Crollius H."/>
            <person name="Wincker P."/>
            <person name="Chourrout D."/>
        </authorList>
    </citation>
    <scope>NUCLEOTIDE SEQUENCE [LARGE SCALE GENOMIC DNA]</scope>
</reference>
<feature type="compositionally biased region" description="Polar residues" evidence="2">
    <location>
        <begin position="46"/>
        <end position="57"/>
    </location>
</feature>
<feature type="domain" description="Serine/threonine specific protein phosphatases" evidence="3">
    <location>
        <begin position="246"/>
        <end position="251"/>
    </location>
</feature>
<keyword evidence="1" id="KW-0378">Hydrolase</keyword>
<evidence type="ECO:0000313" key="5">
    <source>
        <dbReference type="Proteomes" id="UP000001307"/>
    </source>
</evidence>
<dbReference type="EMBL" id="FN653092">
    <property type="protein sequence ID" value="CBY11721.1"/>
    <property type="molecule type" value="Genomic_DNA"/>
</dbReference>
<dbReference type="InterPro" id="IPR006186">
    <property type="entry name" value="Ser/Thr-sp_prot-phosphatase"/>
</dbReference>
<dbReference type="Gene3D" id="3.60.21.10">
    <property type="match status" value="1"/>
</dbReference>
<name>E4XPD3_OIKDI</name>
<dbReference type="PROSITE" id="PS00125">
    <property type="entry name" value="SER_THR_PHOSPHATASE"/>
    <property type="match status" value="1"/>
</dbReference>
<dbReference type="GO" id="GO:0097720">
    <property type="term" value="P:calcineurin-mediated signaling"/>
    <property type="evidence" value="ECO:0007669"/>
    <property type="project" value="InterPro"/>
</dbReference>